<dbReference type="PANTHER" id="PTHR12110:SF21">
    <property type="entry name" value="XYLOSE ISOMERASE-LIKE TIM BARREL DOMAIN-CONTAINING PROTEIN"/>
    <property type="match status" value="1"/>
</dbReference>
<organism evidence="2 3">
    <name type="scientific">Dethiosulfatibacter aminovorans DSM 17477</name>
    <dbReference type="NCBI Taxonomy" id="1121476"/>
    <lineage>
        <taxon>Bacteria</taxon>
        <taxon>Bacillati</taxon>
        <taxon>Bacillota</taxon>
        <taxon>Tissierellia</taxon>
        <taxon>Dethiosulfatibacter</taxon>
    </lineage>
</organism>
<keyword evidence="3" id="KW-1185">Reference proteome</keyword>
<gene>
    <name evidence="2" type="ORF">SAMN02745751_02379</name>
</gene>
<dbReference type="NCBIfam" id="NF007360">
    <property type="entry name" value="PRK09856.1"/>
    <property type="match status" value="1"/>
</dbReference>
<proteinExistence type="predicted"/>
<dbReference type="SUPFAM" id="SSF51658">
    <property type="entry name" value="Xylose isomerase-like"/>
    <property type="match status" value="1"/>
</dbReference>
<dbReference type="InterPro" id="IPR050312">
    <property type="entry name" value="IolE/XylAMocC-like"/>
</dbReference>
<dbReference type="RefSeq" id="WP_073049803.1">
    <property type="nucleotide sequence ID" value="NZ_FQZL01000018.1"/>
</dbReference>
<feature type="domain" description="Xylose isomerase-like TIM barrel" evidence="1">
    <location>
        <begin position="19"/>
        <end position="269"/>
    </location>
</feature>
<dbReference type="AlphaFoldDB" id="A0A1M6INW4"/>
<accession>A0A1M6INW4</accession>
<dbReference type="PANTHER" id="PTHR12110">
    <property type="entry name" value="HYDROXYPYRUVATE ISOMERASE"/>
    <property type="match status" value="1"/>
</dbReference>
<sequence length="273" mass="31366">MKIGMFTSGYRRSDVEDIFRDAKRFGYDYIELWGGRPHAYPWDLKRGQLDSLLSLWDKYEMPIRVYTPEQNEYPYNYMIGDEYQRKESIEYLKTAIEMGKALGAEYTVISAGHAGYNATRKEIWDRLQKSIRELVDHAQDKDQMILIEALTPYESNVCTSANDLCDIIEYIDSPYLGAMCDVVPPYVQNESIMSYFRKLGKNLKHLHIIDSDGASDTHLVPGEGNMPLKELVEEIHDVGYDGGATIELVTAYINEPSIYAKQAIDRLKKLTEC</sequence>
<protein>
    <submittedName>
        <fullName evidence="2">Protein FrlC</fullName>
    </submittedName>
</protein>
<evidence type="ECO:0000313" key="2">
    <source>
        <dbReference type="EMBL" id="SHJ36144.1"/>
    </source>
</evidence>
<dbReference type="EMBL" id="FQZL01000018">
    <property type="protein sequence ID" value="SHJ36144.1"/>
    <property type="molecule type" value="Genomic_DNA"/>
</dbReference>
<evidence type="ECO:0000259" key="1">
    <source>
        <dbReference type="Pfam" id="PF01261"/>
    </source>
</evidence>
<dbReference type="Gene3D" id="3.20.20.150">
    <property type="entry name" value="Divalent-metal-dependent TIM barrel enzymes"/>
    <property type="match status" value="1"/>
</dbReference>
<dbReference type="STRING" id="1121476.SAMN02745751_02379"/>
<dbReference type="Proteomes" id="UP000184052">
    <property type="component" value="Unassembled WGS sequence"/>
</dbReference>
<dbReference type="Pfam" id="PF01261">
    <property type="entry name" value="AP_endonuc_2"/>
    <property type="match status" value="1"/>
</dbReference>
<dbReference type="InterPro" id="IPR013022">
    <property type="entry name" value="Xyl_isomerase-like_TIM-brl"/>
</dbReference>
<dbReference type="OrthoDB" id="9814946at2"/>
<evidence type="ECO:0000313" key="3">
    <source>
        <dbReference type="Proteomes" id="UP000184052"/>
    </source>
</evidence>
<reference evidence="2 3" key="1">
    <citation type="submission" date="2016-11" db="EMBL/GenBank/DDBJ databases">
        <authorList>
            <person name="Jaros S."/>
            <person name="Januszkiewicz K."/>
            <person name="Wedrychowicz H."/>
        </authorList>
    </citation>
    <scope>NUCLEOTIDE SEQUENCE [LARGE SCALE GENOMIC DNA]</scope>
    <source>
        <strain evidence="2 3">DSM 17477</strain>
    </source>
</reference>
<name>A0A1M6INW4_9FIRM</name>
<dbReference type="InterPro" id="IPR036237">
    <property type="entry name" value="Xyl_isomerase-like_sf"/>
</dbReference>